<dbReference type="EMBL" id="CP036264">
    <property type="protein sequence ID" value="QEF95990.1"/>
    <property type="molecule type" value="Genomic_DNA"/>
</dbReference>
<dbReference type="RefSeq" id="WP_147865878.1">
    <property type="nucleotide sequence ID" value="NZ_CP036264.1"/>
</dbReference>
<organism evidence="8 9">
    <name type="scientific">Stieleria maiorica</name>
    <dbReference type="NCBI Taxonomy" id="2795974"/>
    <lineage>
        <taxon>Bacteria</taxon>
        <taxon>Pseudomonadati</taxon>
        <taxon>Planctomycetota</taxon>
        <taxon>Planctomycetia</taxon>
        <taxon>Pirellulales</taxon>
        <taxon>Pirellulaceae</taxon>
        <taxon>Stieleria</taxon>
    </lineage>
</organism>
<dbReference type="Pfam" id="PF00884">
    <property type="entry name" value="Sulfatase"/>
    <property type="match status" value="1"/>
</dbReference>
<keyword evidence="9" id="KW-1185">Reference proteome</keyword>
<dbReference type="EC" id="3.1.6.1" evidence="8"/>
<sequence length="478" mass="53375">MGRFKHALVVLCLLGQSATIARGEDRPNVVMIISDDQTYSDFGFMGNRVVQTPHLDALAARSARFTHGYVPSSVCRPSLVTLLTGLYPHQHGVHFNHPPPGFSTLTKTYDRDRYEAAREAAAVLIRRVDTLPRMLASQGYRCLQTGKYWEGHWKNAGFTDGMTTGKPVAGARHGNKQLADGQWVAHGNGDAGLAIGRETMQPIKDFLDDESGDPFFIWYAPFLPHLPHDSPKRFFDLYDTSVPEHQRAYYAACSQLDETVGELIEMTEKHSAGRNTLFVFVVDNGFRPDPNQPMPDGFGYNYTRRSKRSPFDDGLRTPILFHLSGQTRSATHPLLCSSVDIVPTVLQACGMDVPRPIRGRSLWPLATGQTDSMSPEPVFGEIYPGDASVLGNPSADIAYRWIRDGDYKLIVPHRQKGKVWGDYGDSRQLYNLVDDPNEQRDLADEPEHQPMVGTLQTKLDAWWRPGKHTAVGNQTGNR</sequence>
<name>A0A5B9M7H6_9BACT</name>
<proteinExistence type="inferred from homology"/>
<comment type="similarity">
    <text evidence="2">Belongs to the sulfatase family.</text>
</comment>
<evidence type="ECO:0000256" key="6">
    <source>
        <dbReference type="ARBA" id="ARBA00022837"/>
    </source>
</evidence>
<dbReference type="InterPro" id="IPR000917">
    <property type="entry name" value="Sulfatase_N"/>
</dbReference>
<dbReference type="KEGG" id="smam:Mal15_00160"/>
<evidence type="ECO:0000256" key="2">
    <source>
        <dbReference type="ARBA" id="ARBA00008779"/>
    </source>
</evidence>
<evidence type="ECO:0000256" key="4">
    <source>
        <dbReference type="ARBA" id="ARBA00022729"/>
    </source>
</evidence>
<keyword evidence="5 8" id="KW-0378">Hydrolase</keyword>
<protein>
    <submittedName>
        <fullName evidence="8">Arylsulfatase</fullName>
        <ecNumber evidence="8">3.1.6.1</ecNumber>
    </submittedName>
</protein>
<keyword evidence="3" id="KW-0479">Metal-binding</keyword>
<evidence type="ECO:0000256" key="5">
    <source>
        <dbReference type="ARBA" id="ARBA00022801"/>
    </source>
</evidence>
<dbReference type="InterPro" id="IPR050738">
    <property type="entry name" value="Sulfatase"/>
</dbReference>
<dbReference type="InterPro" id="IPR017850">
    <property type="entry name" value="Alkaline_phosphatase_core_sf"/>
</dbReference>
<feature type="domain" description="Sulfatase N-terminal" evidence="7">
    <location>
        <begin position="27"/>
        <end position="350"/>
    </location>
</feature>
<comment type="cofactor">
    <cofactor evidence="1">
        <name>Ca(2+)</name>
        <dbReference type="ChEBI" id="CHEBI:29108"/>
    </cofactor>
</comment>
<dbReference type="AlphaFoldDB" id="A0A5B9M7H6"/>
<dbReference type="PANTHER" id="PTHR42693">
    <property type="entry name" value="ARYLSULFATASE FAMILY MEMBER"/>
    <property type="match status" value="1"/>
</dbReference>
<dbReference type="GO" id="GO:0046872">
    <property type="term" value="F:metal ion binding"/>
    <property type="evidence" value="ECO:0007669"/>
    <property type="project" value="UniProtKB-KW"/>
</dbReference>
<dbReference type="GO" id="GO:0004065">
    <property type="term" value="F:arylsulfatase activity"/>
    <property type="evidence" value="ECO:0007669"/>
    <property type="project" value="UniProtKB-EC"/>
</dbReference>
<evidence type="ECO:0000259" key="7">
    <source>
        <dbReference type="Pfam" id="PF00884"/>
    </source>
</evidence>
<keyword evidence="4" id="KW-0732">Signal</keyword>
<keyword evidence="6" id="KW-0106">Calcium</keyword>
<evidence type="ECO:0000313" key="9">
    <source>
        <dbReference type="Proteomes" id="UP000321353"/>
    </source>
</evidence>
<dbReference type="PANTHER" id="PTHR42693:SF42">
    <property type="entry name" value="ARYLSULFATASE G"/>
    <property type="match status" value="1"/>
</dbReference>
<dbReference type="Proteomes" id="UP000321353">
    <property type="component" value="Chromosome"/>
</dbReference>
<dbReference type="Gene3D" id="3.40.720.10">
    <property type="entry name" value="Alkaline Phosphatase, subunit A"/>
    <property type="match status" value="2"/>
</dbReference>
<evidence type="ECO:0000256" key="1">
    <source>
        <dbReference type="ARBA" id="ARBA00001913"/>
    </source>
</evidence>
<dbReference type="SUPFAM" id="SSF53649">
    <property type="entry name" value="Alkaline phosphatase-like"/>
    <property type="match status" value="1"/>
</dbReference>
<accession>A0A5B9M7H6</accession>
<evidence type="ECO:0000313" key="8">
    <source>
        <dbReference type="EMBL" id="QEF95990.1"/>
    </source>
</evidence>
<evidence type="ECO:0000256" key="3">
    <source>
        <dbReference type="ARBA" id="ARBA00022723"/>
    </source>
</evidence>
<reference evidence="8 9" key="1">
    <citation type="submission" date="2019-02" db="EMBL/GenBank/DDBJ databases">
        <title>Planctomycetal bacteria perform biofilm scaping via a novel small molecule.</title>
        <authorList>
            <person name="Jeske O."/>
            <person name="Boedeker C."/>
            <person name="Wiegand S."/>
            <person name="Breitling P."/>
            <person name="Kallscheuer N."/>
            <person name="Jogler M."/>
            <person name="Rohde M."/>
            <person name="Petersen J."/>
            <person name="Medema M.H."/>
            <person name="Surup F."/>
            <person name="Jogler C."/>
        </authorList>
    </citation>
    <scope>NUCLEOTIDE SEQUENCE [LARGE SCALE GENOMIC DNA]</scope>
    <source>
        <strain evidence="8 9">Mal15</strain>
    </source>
</reference>
<gene>
    <name evidence="8" type="primary">atsA_1</name>
    <name evidence="8" type="ORF">Mal15_00160</name>
</gene>